<name>A0A5B2W370_9BACT</name>
<dbReference type="InterPro" id="IPR045553">
    <property type="entry name" value="bpX1"/>
</dbReference>
<evidence type="ECO:0000259" key="1">
    <source>
        <dbReference type="Pfam" id="PF19915"/>
    </source>
</evidence>
<proteinExistence type="predicted"/>
<comment type="caution">
    <text evidence="3">The sequence shown here is derived from an EMBL/GenBank/DDBJ whole genome shotgun (WGS) entry which is preliminary data.</text>
</comment>
<dbReference type="EMBL" id="VUOC01000001">
    <property type="protein sequence ID" value="KAA2245564.1"/>
    <property type="molecule type" value="Genomic_DNA"/>
</dbReference>
<gene>
    <name evidence="3" type="ORF">F0L74_06305</name>
</gene>
<accession>A0A5B2W370</accession>
<dbReference type="Pfam" id="PF19917">
    <property type="entry name" value="bpX1"/>
    <property type="match status" value="1"/>
</dbReference>
<feature type="domain" description="MoxR-vWA-beta-propeller ternary system" evidence="1">
    <location>
        <begin position="49"/>
        <end position="176"/>
    </location>
</feature>
<reference evidence="3 4" key="2">
    <citation type="submission" date="2019-09" db="EMBL/GenBank/DDBJ databases">
        <authorList>
            <person name="Jin C."/>
        </authorList>
    </citation>
    <scope>NUCLEOTIDE SEQUENCE [LARGE SCALE GENOMIC DNA]</scope>
    <source>
        <strain evidence="3 4">BN140078</strain>
    </source>
</reference>
<organism evidence="3 4">
    <name type="scientific">Chitinophaga agrisoli</name>
    <dbReference type="NCBI Taxonomy" id="2607653"/>
    <lineage>
        <taxon>Bacteria</taxon>
        <taxon>Pseudomonadati</taxon>
        <taxon>Bacteroidota</taxon>
        <taxon>Chitinophagia</taxon>
        <taxon>Chitinophagales</taxon>
        <taxon>Chitinophagaceae</taxon>
        <taxon>Chitinophaga</taxon>
    </lineage>
</organism>
<dbReference type="AlphaFoldDB" id="A0A5B2W370"/>
<dbReference type="RefSeq" id="WP_149836954.1">
    <property type="nucleotide sequence ID" value="NZ_VUOC01000001.1"/>
</dbReference>
<evidence type="ECO:0000313" key="3">
    <source>
        <dbReference type="EMBL" id="KAA2245564.1"/>
    </source>
</evidence>
<evidence type="ECO:0000313" key="4">
    <source>
        <dbReference type="Proteomes" id="UP000324611"/>
    </source>
</evidence>
<feature type="domain" description="MoxR-vWA-beta-propeller ternary system" evidence="2">
    <location>
        <begin position="753"/>
        <end position="832"/>
    </location>
</feature>
<sequence length="842" mass="94304">MTNDLIRLNAYFSTPPGHFWNWSEEEVIPPLTFDIPAPPMEAIEWQQQATICYREELVNILQALAPQGLPPLASILLVMTACGNPSLITVNTLQNLVLPPEGEDRATVVADMALLIRVVQLLQHISQLPAEYRSGSNKTLLLQIIFKDAATLQGQDDLLSMFNSGEYDQAILDSVTTDVTLDTMPAYLRRRLRSHFRTDLEAFEPAIKTYASTEALLQKLRTGVERIPTPAPITLPEPPPSEKDLLTQLAEDENTAGLTRLTQRVMAALKIPMHAQGSSDQSFGGVSDITNRGSFDRLLLSELAYDDELLSARLANNEALYLRREELPSKRNKEWVILVDTTLKMWGLPRVFAMAAALACSRHNKAHASLQAYTLGNKSHQPLDLLSKDGIINGLEKMDTALHSGEALLALLGQQPRSDDRSFFLITDEQTLASPAFQPALASLYQHPGFIITVNRNGGLCCYELVNGRKKPVAYAFFDLDELLFAPPKQSDKTPVTPRVLPAGDWPVLFKEDPFPLRFPTSKVIINQYTVVHLGDRGVLAVTQDQRVLYWDTRKKGAYEVMSFIEEGNYYFGVDQQKARVYLLLYMISKKRLQLYEISLNTLDVSCTSLEQEVTGIRETVFYLNCFFVRTAAGTFSINADNATIRQGEHLSEAVLESVSKRHALGLEVRNRITSFINNGYSVLSSIGGLYVNGAHRLMIGSWVVDAQEDDRIKLRKQPARQTSWPGYMPKITAVRKGATFPAPFNPKVTMETFTWPDGSETIVDSRGLLYLRSADRTIPEICILLILDQFTACWAADGTTCGNTYFILNEAEKHVSGKHFYQHYIQRFIDSLINYAARTTV</sequence>
<dbReference type="InterPro" id="IPR045554">
    <property type="entry name" value="bpX0"/>
</dbReference>
<dbReference type="Proteomes" id="UP000324611">
    <property type="component" value="Unassembled WGS sequence"/>
</dbReference>
<dbReference type="Pfam" id="PF19915">
    <property type="entry name" value="bpX0"/>
    <property type="match status" value="1"/>
</dbReference>
<reference evidence="3 4" key="1">
    <citation type="submission" date="2019-09" db="EMBL/GenBank/DDBJ databases">
        <title>Chitinophaga ginsengihumi sp. nov., isolated from soil of ginseng rhizosphere.</title>
        <authorList>
            <person name="Lee J."/>
        </authorList>
    </citation>
    <scope>NUCLEOTIDE SEQUENCE [LARGE SCALE GENOMIC DNA]</scope>
    <source>
        <strain evidence="3 4">BN140078</strain>
    </source>
</reference>
<keyword evidence="4" id="KW-1185">Reference proteome</keyword>
<protein>
    <submittedName>
        <fullName evidence="3">Uncharacterized protein</fullName>
    </submittedName>
</protein>
<evidence type="ECO:0000259" key="2">
    <source>
        <dbReference type="Pfam" id="PF19917"/>
    </source>
</evidence>